<dbReference type="GO" id="GO:0008239">
    <property type="term" value="F:dipeptidyl-peptidase activity"/>
    <property type="evidence" value="ECO:0007669"/>
    <property type="project" value="TreeGrafter"/>
</dbReference>
<protein>
    <submittedName>
        <fullName evidence="7">Putative extracellular serine carboxypeptidase</fullName>
    </submittedName>
</protein>
<reference evidence="7 8" key="1">
    <citation type="journal article" date="2018" name="BMC Genomics">
        <title>Comparative genome analyses reveal sequence features reflecting distinct modes of host-adaptation between dicot and monocot powdery mildew.</title>
        <authorList>
            <person name="Wu Y."/>
            <person name="Ma X."/>
            <person name="Pan Z."/>
            <person name="Kale S.D."/>
            <person name="Song Y."/>
            <person name="King H."/>
            <person name="Zhang Q."/>
            <person name="Presley C."/>
            <person name="Deng X."/>
            <person name="Wei C.I."/>
            <person name="Xiao S."/>
        </authorList>
    </citation>
    <scope>NUCLEOTIDE SEQUENCE [LARGE SCALE GENOMIC DNA]</scope>
    <source>
        <strain evidence="7">UCSC1</strain>
    </source>
</reference>
<evidence type="ECO:0000256" key="2">
    <source>
        <dbReference type="ARBA" id="ARBA00022670"/>
    </source>
</evidence>
<dbReference type="InterPro" id="IPR008758">
    <property type="entry name" value="Peptidase_S28"/>
</dbReference>
<comment type="caution">
    <text evidence="7">The sequence shown here is derived from an EMBL/GenBank/DDBJ whole genome shotgun (WGS) entry which is preliminary data.</text>
</comment>
<dbReference type="SUPFAM" id="SSF53474">
    <property type="entry name" value="alpha/beta-Hydrolases"/>
    <property type="match status" value="1"/>
</dbReference>
<evidence type="ECO:0000313" key="8">
    <source>
        <dbReference type="Proteomes" id="UP000285405"/>
    </source>
</evidence>
<dbReference type="Proteomes" id="UP000285405">
    <property type="component" value="Unassembled WGS sequence"/>
</dbReference>
<dbReference type="Gene3D" id="3.40.50.1820">
    <property type="entry name" value="alpha/beta hydrolase"/>
    <property type="match status" value="2"/>
</dbReference>
<dbReference type="InterPro" id="IPR029058">
    <property type="entry name" value="AB_hydrolase_fold"/>
</dbReference>
<keyword evidence="3 6" id="KW-0732">Signal</keyword>
<dbReference type="EMBL" id="MCBR01010493">
    <property type="protein sequence ID" value="RKF71210.1"/>
    <property type="molecule type" value="Genomic_DNA"/>
</dbReference>
<dbReference type="GO" id="GO:0070008">
    <property type="term" value="F:serine-type exopeptidase activity"/>
    <property type="evidence" value="ECO:0007669"/>
    <property type="project" value="InterPro"/>
</dbReference>
<dbReference type="PANTHER" id="PTHR11010:SF23">
    <property type="entry name" value="SERINE PEPTIDASE"/>
    <property type="match status" value="1"/>
</dbReference>
<keyword evidence="5" id="KW-0325">Glycoprotein</keyword>
<dbReference type="AlphaFoldDB" id="A0A420I9I1"/>
<proteinExistence type="inferred from homology"/>
<evidence type="ECO:0000256" key="4">
    <source>
        <dbReference type="ARBA" id="ARBA00022801"/>
    </source>
</evidence>
<feature type="signal peptide" evidence="6">
    <location>
        <begin position="1"/>
        <end position="19"/>
    </location>
</feature>
<dbReference type="OrthoDB" id="1735038at2759"/>
<accession>A0A420I9I1</accession>
<evidence type="ECO:0000256" key="6">
    <source>
        <dbReference type="SAM" id="SignalP"/>
    </source>
</evidence>
<dbReference type="Pfam" id="PF05577">
    <property type="entry name" value="Peptidase_S28"/>
    <property type="match status" value="1"/>
</dbReference>
<comment type="similarity">
    <text evidence="1">Belongs to the peptidase S28 family.</text>
</comment>
<keyword evidence="2" id="KW-0645">Protease</keyword>
<dbReference type="GO" id="GO:0004180">
    <property type="term" value="F:carboxypeptidase activity"/>
    <property type="evidence" value="ECO:0007669"/>
    <property type="project" value="UniProtKB-KW"/>
</dbReference>
<keyword evidence="7" id="KW-0121">Carboxypeptidase</keyword>
<evidence type="ECO:0000256" key="5">
    <source>
        <dbReference type="ARBA" id="ARBA00023180"/>
    </source>
</evidence>
<keyword evidence="4" id="KW-0378">Hydrolase</keyword>
<evidence type="ECO:0000256" key="3">
    <source>
        <dbReference type="ARBA" id="ARBA00022729"/>
    </source>
</evidence>
<dbReference type="GO" id="GO:0006508">
    <property type="term" value="P:proteolysis"/>
    <property type="evidence" value="ECO:0007669"/>
    <property type="project" value="UniProtKB-KW"/>
</dbReference>
<feature type="chain" id="PRO_5019037917" evidence="6">
    <location>
        <begin position="20"/>
        <end position="509"/>
    </location>
</feature>
<dbReference type="PANTHER" id="PTHR11010">
    <property type="entry name" value="PROTEASE S28 PRO-X CARBOXYPEPTIDASE-RELATED"/>
    <property type="match status" value="1"/>
</dbReference>
<sequence length="509" mass="56966">MGIPFVLLFVSTLLCISNASIFRKLGQLVPPPLSIDEISDYSDVLALSEGSKNGSSFFNQLLDHQDPGSGTFQMKYWWNAEFWGGPGSPVVLFTPGESAAADRYWGESSPFADLTTKNLRFLTLNQSISDLTHFAKTVELPFDTTNSSNAANAPWILTGGSYAGALAAWTSSTAPGTFWAYHASSAPVEAISDYWQYFVPVQEGMPKNCSTDISRVIDYLDDLMIHGNKSEKHAIKERFGLESIENDDDFMSVLQNGPWSWQMNSFTSGYSDFYKFCDAIENVQAGSDVTLDENGVGLEKALSGYASWTKNTLLPGYCQDYGYSDPLETACMDTYNASNLIYTDHTVNNPADRQWTWMLCNEPFSYWQDGAPQTRPSLVSRLVDSEYWQRQCPLFFPPEDDYTLRPGQTVDDVNKYTKGWDLTEAKRLIWINGQYDPWKTSGMSSDFRPGGPFQGNTEQPIQVIPDGIHCSDLRISNAEANAGVKKVVDFEIQQISTWIAEFYSQKELI</sequence>
<name>A0A420I9I1_9PEZI</name>
<evidence type="ECO:0000256" key="1">
    <source>
        <dbReference type="ARBA" id="ARBA00011079"/>
    </source>
</evidence>
<gene>
    <name evidence="7" type="ORF">GcC1_104012</name>
</gene>
<organism evidence="7 8">
    <name type="scientific">Golovinomyces cichoracearum</name>
    <dbReference type="NCBI Taxonomy" id="62708"/>
    <lineage>
        <taxon>Eukaryota</taxon>
        <taxon>Fungi</taxon>
        <taxon>Dikarya</taxon>
        <taxon>Ascomycota</taxon>
        <taxon>Pezizomycotina</taxon>
        <taxon>Leotiomycetes</taxon>
        <taxon>Erysiphales</taxon>
        <taxon>Erysiphaceae</taxon>
        <taxon>Golovinomyces</taxon>
    </lineage>
</organism>
<evidence type="ECO:0000313" key="7">
    <source>
        <dbReference type="EMBL" id="RKF71210.1"/>
    </source>
</evidence>